<dbReference type="InterPro" id="IPR027417">
    <property type="entry name" value="P-loop_NTPase"/>
</dbReference>
<dbReference type="SMART" id="SM00382">
    <property type="entry name" value="AAA"/>
    <property type="match status" value="1"/>
</dbReference>
<dbReference type="SUPFAM" id="SSF52540">
    <property type="entry name" value="P-loop containing nucleoside triphosphate hydrolases"/>
    <property type="match status" value="1"/>
</dbReference>
<keyword evidence="3" id="KW-0067">ATP-binding</keyword>
<gene>
    <name evidence="5" type="ORF">G01um101477_91</name>
</gene>
<name>A0A554JDQ7_9BACT</name>
<evidence type="ECO:0000313" key="5">
    <source>
        <dbReference type="EMBL" id="TSC66434.1"/>
    </source>
</evidence>
<proteinExistence type="inferred from homology"/>
<evidence type="ECO:0000259" key="4">
    <source>
        <dbReference type="SMART" id="SM00382"/>
    </source>
</evidence>
<accession>A0A554JDQ7</accession>
<evidence type="ECO:0000256" key="2">
    <source>
        <dbReference type="ARBA" id="ARBA00022741"/>
    </source>
</evidence>
<dbReference type="Pfam" id="PF00437">
    <property type="entry name" value="T2SSE"/>
    <property type="match status" value="1"/>
</dbReference>
<dbReference type="GO" id="GO:0016887">
    <property type="term" value="F:ATP hydrolysis activity"/>
    <property type="evidence" value="ECO:0007669"/>
    <property type="project" value="TreeGrafter"/>
</dbReference>
<dbReference type="GO" id="GO:0005886">
    <property type="term" value="C:plasma membrane"/>
    <property type="evidence" value="ECO:0007669"/>
    <property type="project" value="TreeGrafter"/>
</dbReference>
<dbReference type="Pfam" id="PF05157">
    <property type="entry name" value="MshEN"/>
    <property type="match status" value="1"/>
</dbReference>
<dbReference type="Proteomes" id="UP000319613">
    <property type="component" value="Unassembled WGS sequence"/>
</dbReference>
<dbReference type="InterPro" id="IPR007831">
    <property type="entry name" value="T2SS_GspE_N"/>
</dbReference>
<organism evidence="5 6">
    <name type="scientific">Candidatus Doudnabacteria bacterium Gr01-1014_77</name>
    <dbReference type="NCBI Taxonomy" id="2017133"/>
    <lineage>
        <taxon>Bacteria</taxon>
        <taxon>Candidatus Doudnaibacteriota</taxon>
    </lineage>
</organism>
<dbReference type="PANTHER" id="PTHR30258:SF1">
    <property type="entry name" value="PROTEIN TRANSPORT PROTEIN HOFB HOMOLOG"/>
    <property type="match status" value="1"/>
</dbReference>
<dbReference type="FunFam" id="3.40.50.300:FF:000398">
    <property type="entry name" value="Type IV pilus assembly ATPase PilB"/>
    <property type="match status" value="1"/>
</dbReference>
<dbReference type="InterPro" id="IPR037257">
    <property type="entry name" value="T2SS_E_N_sf"/>
</dbReference>
<feature type="domain" description="AAA+ ATPase" evidence="4">
    <location>
        <begin position="325"/>
        <end position="448"/>
    </location>
</feature>
<evidence type="ECO:0000313" key="6">
    <source>
        <dbReference type="Proteomes" id="UP000319613"/>
    </source>
</evidence>
<dbReference type="Gene3D" id="3.30.300.160">
    <property type="entry name" value="Type II secretion system, protein E, N-terminal domain"/>
    <property type="match status" value="1"/>
</dbReference>
<protein>
    <submittedName>
        <fullName evidence="5">Type IV pilus assembly protein PilB</fullName>
    </submittedName>
</protein>
<dbReference type="AlphaFoldDB" id="A0A554JDQ7"/>
<dbReference type="Gene3D" id="3.30.450.90">
    <property type="match status" value="1"/>
</dbReference>
<dbReference type="InterPro" id="IPR001482">
    <property type="entry name" value="T2SS/T4SS_dom"/>
</dbReference>
<reference evidence="5 6" key="1">
    <citation type="submission" date="2017-07" db="EMBL/GenBank/DDBJ databases">
        <title>Mechanisms for carbon and nitrogen cycling indicate functional differentiation within the Candidate Phyla Radiation.</title>
        <authorList>
            <person name="Danczak R.E."/>
            <person name="Johnston M.D."/>
            <person name="Kenah C."/>
            <person name="Slattery M."/>
            <person name="Wrighton K.C."/>
            <person name="Wilkins M.J."/>
        </authorList>
    </citation>
    <scope>NUCLEOTIDE SEQUENCE [LARGE SCALE GENOMIC DNA]</scope>
    <source>
        <strain evidence="5">Gr01-1014_77</strain>
    </source>
</reference>
<dbReference type="EMBL" id="VMFF01000005">
    <property type="protein sequence ID" value="TSC66434.1"/>
    <property type="molecule type" value="Genomic_DNA"/>
</dbReference>
<comment type="caution">
    <text evidence="5">The sequence shown here is derived from an EMBL/GenBank/DDBJ whole genome shotgun (WGS) entry which is preliminary data.</text>
</comment>
<dbReference type="CDD" id="cd01129">
    <property type="entry name" value="PulE-GspE-like"/>
    <property type="match status" value="1"/>
</dbReference>
<comment type="similarity">
    <text evidence="1">Belongs to the GSP E family.</text>
</comment>
<sequence>MPENTKTTDNFELYLVEQGLIPQELYEKLKEQAKTQNQTVLELVTSQKILTPEALAKAKAAFLNIPYINFLDRKVEQEIIDLIPEDTYLFYKFFAFEKNGQTLSVAITDPTNIQALEALEFFSKKAGYNIQLYVTDDQSFNKVLNKEKQAGKIVGEALTEFAATEKVQQAMRQSQQQQKIGALQDLVQDAPISKIVDVIMTNAIDGNASDIHVEPTEKDVRVRYRQDGILKTAIILPKNVQSAIASKIKILSNLKIDETRLPQDGRFHYETAIKQVDLRVSVLPNINGEKIVMRILDKTTKVPTLGQLGFRGKSLQWVLDSLKKTHGIFLITGPTGSGKSTTLYAILSMLNDIKVNIITLEDPVEYFMEGVNQTQVNPDIGLTFASGLRSILRQDPNIIMVGEIRDKETAELAVQAALTGHLVFSTLHTNDAIGALPRLIDMGMEPFLLSASINCVGAQRLTRKICPDCKEETTVSDDMKKLFETELKDVKPEELEGVNLKDMHVFRGKGCEKCGNTGYKGRIAIVEAFPVEEKIQQLVLEKASPADIFEEAKKIGMISLKQDGLIKVLQGITTYEEVVRVTSE</sequence>
<dbReference type="SUPFAM" id="SSF160246">
    <property type="entry name" value="EspE N-terminal domain-like"/>
    <property type="match status" value="1"/>
</dbReference>
<evidence type="ECO:0000256" key="1">
    <source>
        <dbReference type="ARBA" id="ARBA00006611"/>
    </source>
</evidence>
<keyword evidence="2" id="KW-0547">Nucleotide-binding</keyword>
<dbReference type="InterPro" id="IPR003593">
    <property type="entry name" value="AAA+_ATPase"/>
</dbReference>
<evidence type="ECO:0000256" key="3">
    <source>
        <dbReference type="ARBA" id="ARBA00022840"/>
    </source>
</evidence>
<dbReference type="GO" id="GO:0005524">
    <property type="term" value="F:ATP binding"/>
    <property type="evidence" value="ECO:0007669"/>
    <property type="project" value="UniProtKB-KW"/>
</dbReference>
<dbReference type="Gene3D" id="3.40.50.300">
    <property type="entry name" value="P-loop containing nucleotide triphosphate hydrolases"/>
    <property type="match status" value="1"/>
</dbReference>
<dbReference type="PANTHER" id="PTHR30258">
    <property type="entry name" value="TYPE II SECRETION SYSTEM PROTEIN GSPE-RELATED"/>
    <property type="match status" value="1"/>
</dbReference>